<feature type="compositionally biased region" description="Polar residues" evidence="1">
    <location>
        <begin position="395"/>
        <end position="409"/>
    </location>
</feature>
<comment type="caution">
    <text evidence="2">The sequence shown here is derived from an EMBL/GenBank/DDBJ whole genome shotgun (WGS) entry which is preliminary data.</text>
</comment>
<sequence>MTDANAALVRDRYDVIRYVGCGQDKHFRNLESQIPDYLHCYISKGGRQIVVKLPFLNALNETDFKTIADALDHPLLDTLDFNGPKWAYLTKISDSDWRLIQKPHPLHRIEITPWLPIISEEEIDVHGWRSEELVFGKWGLQEVDVLIAVDDFRMFVVEHVMLALVEIKESGIEVEDVCFAPLAHVVRDGNIVGIVFEQTNGRMVDKTDRALVMEFFWRLRQHELAWIPRWDSHHLLDDLESTFFDANLYRLLLVDNRGKVRFDYQGVRDVGRWTKALQLEPDLKDEFLPNERAISAAFQRLDWEGINTVLPRHLRHHEPLLLVPGVSPRVFPDTFGESFCRCKIETAYESLSVARIETEGCPKHGTAKKTLHLKRGSNASPSSSQPKASLPIRYPTTSPPFSTRSQPVASRSGRIGFMPYEGMLKSFTARTSLRVAEESSDCHFEELDDAEL</sequence>
<dbReference type="EMBL" id="JBAHYK010000511">
    <property type="protein sequence ID" value="KAL0573375.1"/>
    <property type="molecule type" value="Genomic_DNA"/>
</dbReference>
<proteinExistence type="predicted"/>
<feature type="compositionally biased region" description="Polar residues" evidence="1">
    <location>
        <begin position="377"/>
        <end position="387"/>
    </location>
</feature>
<reference evidence="2 3" key="1">
    <citation type="submission" date="2024-02" db="EMBL/GenBank/DDBJ databases">
        <title>A draft genome for the cacao thread blight pathogen Marasmius crinis-equi.</title>
        <authorList>
            <person name="Cohen S.P."/>
            <person name="Baruah I.K."/>
            <person name="Amoako-Attah I."/>
            <person name="Bukari Y."/>
            <person name="Meinhardt L.W."/>
            <person name="Bailey B.A."/>
        </authorList>
    </citation>
    <scope>NUCLEOTIDE SEQUENCE [LARGE SCALE GENOMIC DNA]</scope>
    <source>
        <strain evidence="2 3">GH-76</strain>
    </source>
</reference>
<organism evidence="2 3">
    <name type="scientific">Marasmius crinis-equi</name>
    <dbReference type="NCBI Taxonomy" id="585013"/>
    <lineage>
        <taxon>Eukaryota</taxon>
        <taxon>Fungi</taxon>
        <taxon>Dikarya</taxon>
        <taxon>Basidiomycota</taxon>
        <taxon>Agaricomycotina</taxon>
        <taxon>Agaricomycetes</taxon>
        <taxon>Agaricomycetidae</taxon>
        <taxon>Agaricales</taxon>
        <taxon>Marasmiineae</taxon>
        <taxon>Marasmiaceae</taxon>
        <taxon>Marasmius</taxon>
    </lineage>
</organism>
<keyword evidence="3" id="KW-1185">Reference proteome</keyword>
<name>A0ABR3FDK1_9AGAR</name>
<evidence type="ECO:0000313" key="2">
    <source>
        <dbReference type="EMBL" id="KAL0573375.1"/>
    </source>
</evidence>
<dbReference type="Proteomes" id="UP001465976">
    <property type="component" value="Unassembled WGS sequence"/>
</dbReference>
<evidence type="ECO:0000256" key="1">
    <source>
        <dbReference type="SAM" id="MobiDB-lite"/>
    </source>
</evidence>
<gene>
    <name evidence="2" type="ORF">V5O48_008572</name>
</gene>
<feature type="region of interest" description="Disordered" evidence="1">
    <location>
        <begin position="367"/>
        <end position="413"/>
    </location>
</feature>
<accession>A0ABR3FDK1</accession>
<evidence type="ECO:0000313" key="3">
    <source>
        <dbReference type="Proteomes" id="UP001465976"/>
    </source>
</evidence>
<protein>
    <submittedName>
        <fullName evidence="2">Uncharacterized protein</fullName>
    </submittedName>
</protein>